<comment type="caution">
    <text evidence="12">The sequence shown here is derived from an EMBL/GenBank/DDBJ whole genome shotgun (WGS) entry which is preliminary data.</text>
</comment>
<keyword evidence="8 9" id="KW-0482">Metalloprotease</keyword>
<evidence type="ECO:0000256" key="6">
    <source>
        <dbReference type="ARBA" id="ARBA00022801"/>
    </source>
</evidence>
<keyword evidence="4 9" id="KW-0645">Protease</keyword>
<keyword evidence="3 9" id="KW-0031">Aminopeptidase</keyword>
<keyword evidence="7 9" id="KW-0862">Zinc</keyword>
<keyword evidence="6 9" id="KW-0378">Hydrolase</keyword>
<dbReference type="GO" id="GO:0004177">
    <property type="term" value="F:aminopeptidase activity"/>
    <property type="evidence" value="ECO:0007669"/>
    <property type="project" value="UniProtKB-KW"/>
</dbReference>
<evidence type="ECO:0000256" key="4">
    <source>
        <dbReference type="ARBA" id="ARBA00022670"/>
    </source>
</evidence>
<dbReference type="GO" id="GO:0005737">
    <property type="term" value="C:cytoplasm"/>
    <property type="evidence" value="ECO:0007669"/>
    <property type="project" value="UniProtKB-ARBA"/>
</dbReference>
<dbReference type="Gene3D" id="2.30.250.10">
    <property type="entry name" value="Aminopeptidase i, Domain 2"/>
    <property type="match status" value="1"/>
</dbReference>
<evidence type="ECO:0000313" key="12">
    <source>
        <dbReference type="EMBL" id="MDY5140610.1"/>
    </source>
</evidence>
<dbReference type="GO" id="GO:0008237">
    <property type="term" value="F:metallopeptidase activity"/>
    <property type="evidence" value="ECO:0007669"/>
    <property type="project" value="UniProtKB-KW"/>
</dbReference>
<dbReference type="InterPro" id="IPR001948">
    <property type="entry name" value="Peptidase_M18"/>
</dbReference>
<name>A0AAW9HC05_9ACTO</name>
<dbReference type="RefSeq" id="WP_234984469.1">
    <property type="nucleotide sequence ID" value="NZ_CAUPFC010000016.1"/>
</dbReference>
<evidence type="ECO:0000256" key="7">
    <source>
        <dbReference type="ARBA" id="ARBA00022833"/>
    </source>
</evidence>
<protein>
    <recommendedName>
        <fullName evidence="10">M18 family aminopeptidase</fullName>
        <ecNumber evidence="10">3.4.11.-</ecNumber>
    </recommendedName>
</protein>
<evidence type="ECO:0000256" key="10">
    <source>
        <dbReference type="RuleBase" id="RU004387"/>
    </source>
</evidence>
<evidence type="ECO:0000256" key="1">
    <source>
        <dbReference type="ARBA" id="ARBA00001947"/>
    </source>
</evidence>
<evidence type="ECO:0000256" key="3">
    <source>
        <dbReference type="ARBA" id="ARBA00022438"/>
    </source>
</evidence>
<dbReference type="NCBIfam" id="NF002759">
    <property type="entry name" value="PRK02813.1"/>
    <property type="match status" value="1"/>
</dbReference>
<dbReference type="SUPFAM" id="SSF101821">
    <property type="entry name" value="Aminopeptidase/glucanase lid domain"/>
    <property type="match status" value="1"/>
</dbReference>
<gene>
    <name evidence="12" type="ORF">R6G74_04705</name>
    <name evidence="13" type="ORF">R6P33_02910</name>
</gene>
<evidence type="ECO:0000256" key="11">
    <source>
        <dbReference type="SAM" id="MobiDB-lite"/>
    </source>
</evidence>
<evidence type="ECO:0000256" key="8">
    <source>
        <dbReference type="ARBA" id="ARBA00023049"/>
    </source>
</evidence>
<organism evidence="12 15">
    <name type="scientific">Actinotignum timonense</name>
    <dbReference type="NCBI Taxonomy" id="1870995"/>
    <lineage>
        <taxon>Bacteria</taxon>
        <taxon>Bacillati</taxon>
        <taxon>Actinomycetota</taxon>
        <taxon>Actinomycetes</taxon>
        <taxon>Actinomycetales</taxon>
        <taxon>Actinomycetaceae</taxon>
        <taxon>Actinotignum</taxon>
    </lineage>
</organism>
<dbReference type="Proteomes" id="UP001288320">
    <property type="component" value="Unassembled WGS sequence"/>
</dbReference>
<dbReference type="EMBL" id="JAWNFY010000006">
    <property type="protein sequence ID" value="MDY5145976.1"/>
    <property type="molecule type" value="Genomic_DNA"/>
</dbReference>
<keyword evidence="14" id="KW-1185">Reference proteome</keyword>
<evidence type="ECO:0000313" key="15">
    <source>
        <dbReference type="Proteomes" id="UP001288320"/>
    </source>
</evidence>
<evidence type="ECO:0000313" key="13">
    <source>
        <dbReference type="EMBL" id="MDY5145976.1"/>
    </source>
</evidence>
<evidence type="ECO:0000256" key="2">
    <source>
        <dbReference type="ARBA" id="ARBA00008290"/>
    </source>
</evidence>
<feature type="region of interest" description="Disordered" evidence="11">
    <location>
        <begin position="1"/>
        <end position="23"/>
    </location>
</feature>
<comment type="similarity">
    <text evidence="2 9">Belongs to the peptidase M18 family.</text>
</comment>
<dbReference type="EMBL" id="JAWNFV010000008">
    <property type="protein sequence ID" value="MDY5140610.1"/>
    <property type="molecule type" value="Genomic_DNA"/>
</dbReference>
<dbReference type="GeneID" id="92814648"/>
<comment type="cofactor">
    <cofactor evidence="1 10">
        <name>Zn(2+)</name>
        <dbReference type="ChEBI" id="CHEBI:29105"/>
    </cofactor>
</comment>
<dbReference type="Pfam" id="PF02127">
    <property type="entry name" value="Peptidase_M18"/>
    <property type="match status" value="1"/>
</dbReference>
<evidence type="ECO:0000256" key="5">
    <source>
        <dbReference type="ARBA" id="ARBA00022723"/>
    </source>
</evidence>
<sequence>MSMSEFAESTPDTAQADTAPVDPMRVREGTAADHHARGYAQFIAESPSSYHAAAQLARILEAHGFTEQRETDAWEARGARYVRRGGALIAWVSPRGAGSGELAPFRILGAHTDSPSLKLKPAGISRHGGYTQVDMEVYGGPLLNSWLNRDLGLAGRITDMDGREYLVRTPACMVIPQLAPHLISGNRDSLTLDRQQHLHPIVTGACGDAGVESELGADTDSDLFETLARYAEPGPEGRETPGAEWIGWHDIYAYDVEPPRRNGTYLSAGRQDNLSSVYAGLRALLDGVAAGVGNDATLPYFPVFAAFDHEEVGSGTTSGASGPFLETVLTRIAESFGVRGDSWYRLLARSACMSADAGHALNPNYAEYYDPDSAPRAGAGPLIKMNAQQRYASDAESVTLALRAASDAGAAYQFFISRNSIPCGTTIGPLTATRLGITTVDVGVPLLSMHSARELSHVDDLYQLRRLIRGFLFGEHAADMPDADLADTGGGAGSGSESESNE</sequence>
<dbReference type="InterPro" id="IPR023358">
    <property type="entry name" value="Peptidase_M18_dom2"/>
</dbReference>
<dbReference type="Gene3D" id="3.40.630.10">
    <property type="entry name" value="Zn peptidases"/>
    <property type="match status" value="1"/>
</dbReference>
<accession>A0AAW9HC05</accession>
<reference evidence="12 14" key="1">
    <citation type="submission" date="2023-10" db="EMBL/GenBank/DDBJ databases">
        <title>Whole Genome based description of the genera Actinobaculum and Actinotignum reveals a complex phylogenetic relationship within the species included in the genus Actinotignum.</title>
        <authorList>
            <person name="Jensen C.S."/>
            <person name="Dargis R."/>
            <person name="Kemp M."/>
            <person name="Christensen J.J."/>
        </authorList>
    </citation>
    <scope>NUCLEOTIDE SEQUENCE</scope>
    <source>
        <strain evidence="13 14">SLA_B089</strain>
        <strain evidence="12">SLA_B245</strain>
    </source>
</reference>
<dbReference type="SUPFAM" id="SSF53187">
    <property type="entry name" value="Zn-dependent exopeptidases"/>
    <property type="match status" value="1"/>
</dbReference>
<feature type="region of interest" description="Disordered" evidence="11">
    <location>
        <begin position="483"/>
        <end position="502"/>
    </location>
</feature>
<dbReference type="PRINTS" id="PR00932">
    <property type="entry name" value="AMINO1PTASE"/>
</dbReference>
<proteinExistence type="inferred from homology"/>
<dbReference type="EC" id="3.4.11.-" evidence="10"/>
<dbReference type="Proteomes" id="UP001284901">
    <property type="component" value="Unassembled WGS sequence"/>
</dbReference>
<dbReference type="AlphaFoldDB" id="A0AAW9HC05"/>
<dbReference type="GO" id="GO:0008270">
    <property type="term" value="F:zinc ion binding"/>
    <property type="evidence" value="ECO:0007669"/>
    <property type="project" value="InterPro"/>
</dbReference>
<dbReference type="GO" id="GO:0006508">
    <property type="term" value="P:proteolysis"/>
    <property type="evidence" value="ECO:0007669"/>
    <property type="project" value="UniProtKB-KW"/>
</dbReference>
<keyword evidence="5 9" id="KW-0479">Metal-binding</keyword>
<dbReference type="PANTHER" id="PTHR28570">
    <property type="entry name" value="ASPARTYL AMINOPEPTIDASE"/>
    <property type="match status" value="1"/>
</dbReference>
<evidence type="ECO:0000313" key="14">
    <source>
        <dbReference type="Proteomes" id="UP001284901"/>
    </source>
</evidence>
<evidence type="ECO:0000256" key="9">
    <source>
        <dbReference type="RuleBase" id="RU004386"/>
    </source>
</evidence>
<dbReference type="PANTHER" id="PTHR28570:SF3">
    <property type="entry name" value="ASPARTYL AMINOPEPTIDASE"/>
    <property type="match status" value="1"/>
</dbReference>